<protein>
    <recommendedName>
        <fullName evidence="5">Cell wall protein</fullName>
    </recommendedName>
</protein>
<feature type="compositionally biased region" description="Polar residues" evidence="1">
    <location>
        <begin position="311"/>
        <end position="322"/>
    </location>
</feature>
<evidence type="ECO:0008006" key="5">
    <source>
        <dbReference type="Google" id="ProtNLM"/>
    </source>
</evidence>
<name>A0A167VYG8_9HYPO</name>
<evidence type="ECO:0000256" key="2">
    <source>
        <dbReference type="SAM" id="SignalP"/>
    </source>
</evidence>
<dbReference type="EMBL" id="AZGY01000031">
    <property type="protein sequence ID" value="KZZ88179.1"/>
    <property type="molecule type" value="Genomic_DNA"/>
</dbReference>
<evidence type="ECO:0000313" key="3">
    <source>
        <dbReference type="EMBL" id="KZZ88179.1"/>
    </source>
</evidence>
<feature type="compositionally biased region" description="Basic and acidic residues" evidence="1">
    <location>
        <begin position="294"/>
        <end position="307"/>
    </location>
</feature>
<comment type="caution">
    <text evidence="3">The sequence shown here is derived from an EMBL/GenBank/DDBJ whole genome shotgun (WGS) entry which is preliminary data.</text>
</comment>
<sequence>MRSQTLTILTLSVSQAVALSSQDVVKALGELTSLSSDTNNIATGLEVNNLADGLPKVTDNFKSIVQMSLQDIKALSGDSSQSSFGEGEQSDVCQAFSEFVQVHQKLLKTISGKNSILSTNQLTVPLAAVLRVLEGAVDNLAYNVIKTVPTCQDKANQDIKSLDDTLNETSGGLDQILPGGSGSVAGGLTGIANDLGSSTANGQTKRRNAAASGMTTMVRRSAALSTAIAAPSLEDDATENLLGRGLRDPAGPEGGIGRLSSELASQTDVPGLEKVASSGSAIVPRSQPTGVIETPKRELVGREREKPQVSFKFSTVSPETLRSQGGASDGSTGGLLGGLVGP</sequence>
<evidence type="ECO:0000313" key="4">
    <source>
        <dbReference type="Proteomes" id="UP000078544"/>
    </source>
</evidence>
<feature type="signal peptide" evidence="2">
    <location>
        <begin position="1"/>
        <end position="18"/>
    </location>
</feature>
<accession>A0A167VYG8</accession>
<organism evidence="3 4">
    <name type="scientific">Moelleriella libera RCEF 2490</name>
    <dbReference type="NCBI Taxonomy" id="1081109"/>
    <lineage>
        <taxon>Eukaryota</taxon>
        <taxon>Fungi</taxon>
        <taxon>Dikarya</taxon>
        <taxon>Ascomycota</taxon>
        <taxon>Pezizomycotina</taxon>
        <taxon>Sordariomycetes</taxon>
        <taxon>Hypocreomycetidae</taxon>
        <taxon>Hypocreales</taxon>
        <taxon>Clavicipitaceae</taxon>
        <taxon>Moelleriella</taxon>
    </lineage>
</organism>
<dbReference type="AlphaFoldDB" id="A0A167VYG8"/>
<reference evidence="3 4" key="1">
    <citation type="journal article" date="2016" name="Genome Biol. Evol.">
        <title>Divergent and convergent evolution of fungal pathogenicity.</title>
        <authorList>
            <person name="Shang Y."/>
            <person name="Xiao G."/>
            <person name="Zheng P."/>
            <person name="Cen K."/>
            <person name="Zhan S."/>
            <person name="Wang C."/>
        </authorList>
    </citation>
    <scope>NUCLEOTIDE SEQUENCE [LARGE SCALE GENOMIC DNA]</scope>
    <source>
        <strain evidence="3 4">RCEF 2490</strain>
    </source>
</reference>
<feature type="compositionally biased region" description="Gly residues" evidence="1">
    <location>
        <begin position="327"/>
        <end position="342"/>
    </location>
</feature>
<proteinExistence type="predicted"/>
<evidence type="ECO:0000256" key="1">
    <source>
        <dbReference type="SAM" id="MobiDB-lite"/>
    </source>
</evidence>
<gene>
    <name evidence="3" type="ORF">AAL_08161</name>
</gene>
<keyword evidence="4" id="KW-1185">Reference proteome</keyword>
<feature type="region of interest" description="Disordered" evidence="1">
    <location>
        <begin position="294"/>
        <end position="342"/>
    </location>
</feature>
<keyword evidence="2" id="KW-0732">Signal</keyword>
<dbReference type="Proteomes" id="UP000078544">
    <property type="component" value="Unassembled WGS sequence"/>
</dbReference>
<feature type="chain" id="PRO_5007893693" description="Cell wall protein" evidence="2">
    <location>
        <begin position="19"/>
        <end position="342"/>
    </location>
</feature>
<dbReference type="OrthoDB" id="4961524at2759"/>